<evidence type="ECO:0000256" key="5">
    <source>
        <dbReference type="SAM" id="MobiDB-lite"/>
    </source>
</evidence>
<evidence type="ECO:0000256" key="2">
    <source>
        <dbReference type="ARBA" id="ARBA00022801"/>
    </source>
</evidence>
<dbReference type="OrthoDB" id="187139at2759"/>
<feature type="non-terminal residue" evidence="6">
    <location>
        <position position="1"/>
    </location>
</feature>
<dbReference type="InterPro" id="IPR012334">
    <property type="entry name" value="Pectin_lyas_fold"/>
</dbReference>
<keyword evidence="7" id="KW-1185">Reference proteome</keyword>
<dbReference type="Pfam" id="PF00295">
    <property type="entry name" value="Glyco_hydro_28"/>
    <property type="match status" value="1"/>
</dbReference>
<comment type="similarity">
    <text evidence="1 4">Belongs to the glycosyl hydrolase 28 family.</text>
</comment>
<sequence length="586" mass="63868">EPIWVLARGSEAQGIHQRPAQPGQADPSARIGSTAPPSLLITFSPAPPPHPRALRQLRTKEGLVQGHGCLFHLGCGTRLCRDSGSRLLVCGEDGWGEEKVIVLFPFRLRPVETDPVHMRRSVILVDLLFIVIAIYKVAWVAASSPTCQLLRSSPLRPHSVTITEFGAVGDGVTLNTKAFQNAIFYLQSFANKGGAQLFVPAGKWLTGSFSLISHLTLSLDEDAVILGSMDPTDWPIIDPLPSYGRGRELPGGRHQSLIFGSNLTDVIITGRNGTVDGQGSVWWDWFKNHTLNHTRPPLVELMYSTGVVISNLTLKNSPFWAVHPVYCSQVLIQNVTILAPPDSPNTDGIDPDSSNNVCIEDCYINTGDDLIVIKSGWDEYGISFAHPSSNISIRGIVGESKTGAGIAFGSEMSGGISEVQAEDIHLFNSKHGIRIKTSPGRGGYIQNIVVSDVTMTNVDMAFRISGQYGEHPDEHYDPEALPSINRITIRDIVGTNIKHAGLLDGIKGDAFRDICLSNIVLDVTSKHPWNCSYLEGYSNLVSPEPCEPIRKPIPEGSSVCYSFDHRRPQSSSGNRLVSTLMKIVFL</sequence>
<dbReference type="InterPro" id="IPR006626">
    <property type="entry name" value="PbH1"/>
</dbReference>
<dbReference type="SUPFAM" id="SSF51126">
    <property type="entry name" value="Pectin lyase-like"/>
    <property type="match status" value="1"/>
</dbReference>
<dbReference type="AlphaFoldDB" id="A0A843UTE4"/>
<name>A0A843UTE4_COLES</name>
<reference evidence="6" key="1">
    <citation type="submission" date="2017-07" db="EMBL/GenBank/DDBJ databases">
        <title>Taro Niue Genome Assembly and Annotation.</title>
        <authorList>
            <person name="Atibalentja N."/>
            <person name="Keating K."/>
            <person name="Fields C.J."/>
        </authorList>
    </citation>
    <scope>NUCLEOTIDE SEQUENCE</scope>
    <source>
        <strain evidence="6">Niue_2</strain>
        <tissue evidence="6">Leaf</tissue>
    </source>
</reference>
<dbReference type="Proteomes" id="UP000652761">
    <property type="component" value="Unassembled WGS sequence"/>
</dbReference>
<evidence type="ECO:0000256" key="4">
    <source>
        <dbReference type="RuleBase" id="RU361169"/>
    </source>
</evidence>
<dbReference type="EMBL" id="NMUH01000920">
    <property type="protein sequence ID" value="MQL86701.1"/>
    <property type="molecule type" value="Genomic_DNA"/>
</dbReference>
<dbReference type="GO" id="GO:0004650">
    <property type="term" value="F:polygalacturonase activity"/>
    <property type="evidence" value="ECO:0007669"/>
    <property type="project" value="InterPro"/>
</dbReference>
<dbReference type="SMART" id="SM00710">
    <property type="entry name" value="PbH1"/>
    <property type="match status" value="5"/>
</dbReference>
<evidence type="ECO:0000313" key="7">
    <source>
        <dbReference type="Proteomes" id="UP000652761"/>
    </source>
</evidence>
<feature type="region of interest" description="Disordered" evidence="5">
    <location>
        <begin position="8"/>
        <end position="31"/>
    </location>
</feature>
<evidence type="ECO:0000256" key="1">
    <source>
        <dbReference type="ARBA" id="ARBA00008834"/>
    </source>
</evidence>
<protein>
    <recommendedName>
        <fullName evidence="8">Pectin lyase-like superfamily protein</fullName>
    </recommendedName>
</protein>
<dbReference type="PANTHER" id="PTHR31339">
    <property type="entry name" value="PECTIN LYASE-RELATED"/>
    <property type="match status" value="1"/>
</dbReference>
<keyword evidence="2 4" id="KW-0378">Hydrolase</keyword>
<gene>
    <name evidence="6" type="ORF">Taro_019230</name>
</gene>
<keyword evidence="3 4" id="KW-0326">Glycosidase</keyword>
<accession>A0A843UTE4</accession>
<comment type="caution">
    <text evidence="6">The sequence shown here is derived from an EMBL/GenBank/DDBJ whole genome shotgun (WGS) entry which is preliminary data.</text>
</comment>
<dbReference type="InterPro" id="IPR051801">
    <property type="entry name" value="GH28_Enzymes"/>
</dbReference>
<evidence type="ECO:0008006" key="8">
    <source>
        <dbReference type="Google" id="ProtNLM"/>
    </source>
</evidence>
<dbReference type="InterPro" id="IPR011050">
    <property type="entry name" value="Pectin_lyase_fold/virulence"/>
</dbReference>
<dbReference type="GO" id="GO:0005975">
    <property type="term" value="P:carbohydrate metabolic process"/>
    <property type="evidence" value="ECO:0007669"/>
    <property type="project" value="InterPro"/>
</dbReference>
<evidence type="ECO:0000313" key="6">
    <source>
        <dbReference type="EMBL" id="MQL86701.1"/>
    </source>
</evidence>
<proteinExistence type="inferred from homology"/>
<organism evidence="6 7">
    <name type="scientific">Colocasia esculenta</name>
    <name type="common">Wild taro</name>
    <name type="synonym">Arum esculentum</name>
    <dbReference type="NCBI Taxonomy" id="4460"/>
    <lineage>
        <taxon>Eukaryota</taxon>
        <taxon>Viridiplantae</taxon>
        <taxon>Streptophyta</taxon>
        <taxon>Embryophyta</taxon>
        <taxon>Tracheophyta</taxon>
        <taxon>Spermatophyta</taxon>
        <taxon>Magnoliopsida</taxon>
        <taxon>Liliopsida</taxon>
        <taxon>Araceae</taxon>
        <taxon>Aroideae</taxon>
        <taxon>Colocasieae</taxon>
        <taxon>Colocasia</taxon>
    </lineage>
</organism>
<dbReference type="InterPro" id="IPR000743">
    <property type="entry name" value="Glyco_hydro_28"/>
</dbReference>
<dbReference type="PANTHER" id="PTHR31339:SF9">
    <property type="entry name" value="PLASMIN AND FIBRONECTIN-BINDING PROTEIN A"/>
    <property type="match status" value="1"/>
</dbReference>
<dbReference type="Gene3D" id="2.160.20.10">
    <property type="entry name" value="Single-stranded right-handed beta-helix, Pectin lyase-like"/>
    <property type="match status" value="1"/>
</dbReference>
<evidence type="ECO:0000256" key="3">
    <source>
        <dbReference type="ARBA" id="ARBA00023295"/>
    </source>
</evidence>